<name>A0AAD9WNM3_9ROSI</name>
<keyword evidence="2" id="KW-1185">Reference proteome</keyword>
<sequence length="137" mass="15777">MRYELRSGRIEELSGRNQWFYFLWKIGCKNTVVNMGRMLLSAYTTFLTDSCNDHIRDAHPPELYRGISTRGISTRGNDHIRDAHPPDAHPLEVVNMGRMLLSAHTTFLTDSCNDHIRAAHLPNNSIKEYFSILKEDS</sequence>
<gene>
    <name evidence="1" type="ORF">Ddye_025894</name>
</gene>
<accession>A0AAD9WNM3</accession>
<dbReference type="EMBL" id="JANJYI010000008">
    <property type="protein sequence ID" value="KAK2638099.1"/>
    <property type="molecule type" value="Genomic_DNA"/>
</dbReference>
<evidence type="ECO:0000313" key="1">
    <source>
        <dbReference type="EMBL" id="KAK2638099.1"/>
    </source>
</evidence>
<reference evidence="1" key="1">
    <citation type="journal article" date="2023" name="Plant J.">
        <title>Genome sequences and population genomics provide insights into the demographic history, inbreeding, and mutation load of two 'living fossil' tree species of Dipteronia.</title>
        <authorList>
            <person name="Feng Y."/>
            <person name="Comes H.P."/>
            <person name="Chen J."/>
            <person name="Zhu S."/>
            <person name="Lu R."/>
            <person name="Zhang X."/>
            <person name="Li P."/>
            <person name="Qiu J."/>
            <person name="Olsen K.M."/>
            <person name="Qiu Y."/>
        </authorList>
    </citation>
    <scope>NUCLEOTIDE SEQUENCE</scope>
    <source>
        <strain evidence="1">KIB01</strain>
    </source>
</reference>
<dbReference type="Proteomes" id="UP001280121">
    <property type="component" value="Unassembled WGS sequence"/>
</dbReference>
<protein>
    <submittedName>
        <fullName evidence="1">Uncharacterized protein</fullName>
    </submittedName>
</protein>
<evidence type="ECO:0000313" key="2">
    <source>
        <dbReference type="Proteomes" id="UP001280121"/>
    </source>
</evidence>
<dbReference type="AlphaFoldDB" id="A0AAD9WNM3"/>
<comment type="caution">
    <text evidence="1">The sequence shown here is derived from an EMBL/GenBank/DDBJ whole genome shotgun (WGS) entry which is preliminary data.</text>
</comment>
<proteinExistence type="predicted"/>
<organism evidence="1 2">
    <name type="scientific">Dipteronia dyeriana</name>
    <dbReference type="NCBI Taxonomy" id="168575"/>
    <lineage>
        <taxon>Eukaryota</taxon>
        <taxon>Viridiplantae</taxon>
        <taxon>Streptophyta</taxon>
        <taxon>Embryophyta</taxon>
        <taxon>Tracheophyta</taxon>
        <taxon>Spermatophyta</taxon>
        <taxon>Magnoliopsida</taxon>
        <taxon>eudicotyledons</taxon>
        <taxon>Gunneridae</taxon>
        <taxon>Pentapetalae</taxon>
        <taxon>rosids</taxon>
        <taxon>malvids</taxon>
        <taxon>Sapindales</taxon>
        <taxon>Sapindaceae</taxon>
        <taxon>Hippocastanoideae</taxon>
        <taxon>Acereae</taxon>
        <taxon>Dipteronia</taxon>
    </lineage>
</organism>